<organism evidence="1 2">
    <name type="scientific">Aeromonas salmonicida subsp. pectinolytica 34mel</name>
    <dbReference type="NCBI Taxonomy" id="1324960"/>
    <lineage>
        <taxon>Bacteria</taxon>
        <taxon>Pseudomonadati</taxon>
        <taxon>Pseudomonadota</taxon>
        <taxon>Gammaproteobacteria</taxon>
        <taxon>Aeromonadales</taxon>
        <taxon>Aeromonadaceae</taxon>
        <taxon>Aeromonas</taxon>
    </lineage>
</organism>
<gene>
    <name evidence="1" type="ORF">Asalp_24070</name>
</gene>
<dbReference type="GO" id="GO:0007155">
    <property type="term" value="P:cell adhesion"/>
    <property type="evidence" value="ECO:0007669"/>
    <property type="project" value="InterPro"/>
</dbReference>
<accession>A0A2D1QH31</accession>
<protein>
    <submittedName>
        <fullName evidence="1">Uncharacterized protein</fullName>
    </submittedName>
</protein>
<dbReference type="Gene3D" id="2.60.40.1090">
    <property type="entry name" value="Fimbrial-type adhesion domain"/>
    <property type="match status" value="1"/>
</dbReference>
<dbReference type="InterPro" id="IPR036937">
    <property type="entry name" value="Adhesion_dom_fimbrial_sf"/>
</dbReference>
<evidence type="ECO:0000313" key="2">
    <source>
        <dbReference type="Proteomes" id="UP000222916"/>
    </source>
</evidence>
<dbReference type="GO" id="GO:0009289">
    <property type="term" value="C:pilus"/>
    <property type="evidence" value="ECO:0007669"/>
    <property type="project" value="InterPro"/>
</dbReference>
<proteinExistence type="predicted"/>
<reference evidence="2" key="1">
    <citation type="journal article" date="2018" name="BMC Genomics">
        <title>The complete and fully assembled genome sequence of Aeromonas salmonicida subsp. pectinolytica and its comparative analysis with other Aeromonas species: investigation of the mobilome in environmental and pathogenic strains.</title>
        <authorList>
            <person name="Pfeiffer F."/>
            <person name="Zamora-Lagos M.A."/>
            <person name="Blettinger M."/>
            <person name="Yeroslaviz A."/>
            <person name="Dahl A."/>
            <person name="Gruber S."/>
            <person name="Habermann B.H."/>
        </authorList>
    </citation>
    <scope>NUCLEOTIDE SEQUENCE [LARGE SCALE GENOMIC DNA]</scope>
    <source>
        <strain evidence="2">34mel</strain>
    </source>
</reference>
<dbReference type="RefSeq" id="WP_099368971.1">
    <property type="nucleotide sequence ID" value="NZ_CP022426.1"/>
</dbReference>
<dbReference type="AlphaFoldDB" id="A0A2D1QH31"/>
<evidence type="ECO:0000313" key="1">
    <source>
        <dbReference type="EMBL" id="ATP09557.1"/>
    </source>
</evidence>
<dbReference type="EMBL" id="CP022426">
    <property type="protein sequence ID" value="ATP09557.1"/>
    <property type="molecule type" value="Genomic_DNA"/>
</dbReference>
<dbReference type="Proteomes" id="UP000222916">
    <property type="component" value="Chromosome"/>
</dbReference>
<dbReference type="SUPFAM" id="SSF49401">
    <property type="entry name" value="Bacterial adhesins"/>
    <property type="match status" value="1"/>
</dbReference>
<sequence>MMLTKHELIWVFLFVAAFALPWQVHAECRVISGPAMNLNYDYQRDRSPGSPDPIAIVQFETILTCDDVAEGEAWPLLVMSHTGSGYSTQSTSNIGMVNLLKGMQDSVGFVWRNSVDGNEKRMSYSHSENMERSLTKSGNTIRVHDDFYFYYITGMLQPGRDISSSPINVSYKNKSGAYPLYSLEFPSIPLFARSCMLNTARMAIDYETIHADDLRSPDKEPLPQLVRSQDLELVCDLGTNVGFRVTPAKQQMNNIMLMSDTLDSSAKGVGVKMRYKNMARSQHEVRFGETLHWGRTPETGPVSSQKINIPLEFYLVKTTLEVNPGEFEATATLEMRYE</sequence>
<name>A0A2D1QH31_AERSA</name>
<dbReference type="InterPro" id="IPR008966">
    <property type="entry name" value="Adhesion_dom_sf"/>
</dbReference>